<evidence type="ECO:0000313" key="2">
    <source>
        <dbReference type="EMBL" id="KAK6526566.1"/>
    </source>
</evidence>
<evidence type="ECO:0000313" key="3">
    <source>
        <dbReference type="Proteomes" id="UP001365542"/>
    </source>
</evidence>
<name>A0AAV9WUP9_9PEZI</name>
<organism evidence="2 3">
    <name type="scientific">Orbilia ellipsospora</name>
    <dbReference type="NCBI Taxonomy" id="2528407"/>
    <lineage>
        <taxon>Eukaryota</taxon>
        <taxon>Fungi</taxon>
        <taxon>Dikarya</taxon>
        <taxon>Ascomycota</taxon>
        <taxon>Pezizomycotina</taxon>
        <taxon>Orbiliomycetes</taxon>
        <taxon>Orbiliales</taxon>
        <taxon>Orbiliaceae</taxon>
        <taxon>Orbilia</taxon>
    </lineage>
</organism>
<sequence>MYKYQAYERDHHQHGRDIPPDVLADMFHNVAGQLSKNNTRQRAPPPEHNTHQSRRPVAYDTVRPPIPQEKSRIPKTYRFPPEPEKQFVRFVIPSVEHTVEYSQLPRGKHSSNYQRVQPPPKHPSNFQRVPPPLPKRSSHLSRKPVAQHETPHFQRAPVPPRGPPPPPSKPQRLRAQYVEPAKEPEPPLLQFHISRWDRFVHRIREFIEGE</sequence>
<feature type="compositionally biased region" description="Pro residues" evidence="1">
    <location>
        <begin position="157"/>
        <end position="169"/>
    </location>
</feature>
<feature type="region of interest" description="Disordered" evidence="1">
    <location>
        <begin position="30"/>
        <end position="80"/>
    </location>
</feature>
<evidence type="ECO:0000256" key="1">
    <source>
        <dbReference type="SAM" id="MobiDB-lite"/>
    </source>
</evidence>
<dbReference type="AlphaFoldDB" id="A0AAV9WUP9"/>
<reference evidence="2 3" key="1">
    <citation type="submission" date="2019-10" db="EMBL/GenBank/DDBJ databases">
        <authorList>
            <person name="Palmer J.M."/>
        </authorList>
    </citation>
    <scope>NUCLEOTIDE SEQUENCE [LARGE SCALE GENOMIC DNA]</scope>
    <source>
        <strain evidence="2 3">TWF694</strain>
    </source>
</reference>
<comment type="caution">
    <text evidence="2">The sequence shown here is derived from an EMBL/GenBank/DDBJ whole genome shotgun (WGS) entry which is preliminary data.</text>
</comment>
<feature type="region of interest" description="Disordered" evidence="1">
    <location>
        <begin position="101"/>
        <end position="176"/>
    </location>
</feature>
<protein>
    <submittedName>
        <fullName evidence="2">Uncharacterized protein</fullName>
    </submittedName>
</protein>
<dbReference type="Proteomes" id="UP001365542">
    <property type="component" value="Unassembled WGS sequence"/>
</dbReference>
<keyword evidence="3" id="KW-1185">Reference proteome</keyword>
<feature type="compositionally biased region" description="Polar residues" evidence="1">
    <location>
        <begin position="32"/>
        <end position="41"/>
    </location>
</feature>
<gene>
    <name evidence="2" type="ORF">TWF694_005148</name>
</gene>
<dbReference type="EMBL" id="JAVHJO010000016">
    <property type="protein sequence ID" value="KAK6526566.1"/>
    <property type="molecule type" value="Genomic_DNA"/>
</dbReference>
<accession>A0AAV9WUP9</accession>
<proteinExistence type="predicted"/>